<accession>A0A4Y5YI67</accession>
<sequence length="194" mass="22385">MNLQQSKNYPAQLVFINGQQTITNSLIVADYFGKQHKDVLRKIDRILNDAPSEFTSAHFCANVQNQQVGTSQRDLKCYHLTKDGFMFLVMGFTGAKAAELKINFINAFNEAQKRLSRTQHPFERQRMMFTWEGGKIVSSQPIHDDQFVTSRDKLVQYMREPRFLSLEQLLEISEAANQQIATLARLAEKQARLR</sequence>
<dbReference type="Proteomes" id="UP000319809">
    <property type="component" value="Chromosome"/>
</dbReference>
<proteinExistence type="predicted"/>
<dbReference type="AlphaFoldDB" id="A0A4Y5YI67"/>
<reference evidence="1 2" key="1">
    <citation type="submission" date="2019-06" db="EMBL/GenBank/DDBJ databases">
        <title>The genome of Shewanella sp. SM1901.</title>
        <authorList>
            <person name="Cha Q."/>
        </authorList>
    </citation>
    <scope>NUCLEOTIDE SEQUENCE [LARGE SCALE GENOMIC DNA]</scope>
    <source>
        <strain evidence="1 2">SM1901</strain>
    </source>
</reference>
<dbReference type="InterPro" id="IPR014054">
    <property type="entry name" value="Phage_regulatory_Rha"/>
</dbReference>
<evidence type="ECO:0000313" key="1">
    <source>
        <dbReference type="EMBL" id="QDE32394.1"/>
    </source>
</evidence>
<protein>
    <submittedName>
        <fullName evidence="1">Rha family transcriptional regulator</fullName>
    </submittedName>
</protein>
<gene>
    <name evidence="1" type="ORF">FH971_16340</name>
</gene>
<dbReference type="RefSeq" id="WP_140235035.1">
    <property type="nucleotide sequence ID" value="NZ_CP041036.1"/>
</dbReference>
<dbReference type="Pfam" id="PF09669">
    <property type="entry name" value="Phage_pRha"/>
    <property type="match status" value="1"/>
</dbReference>
<evidence type="ECO:0000313" key="2">
    <source>
        <dbReference type="Proteomes" id="UP000319809"/>
    </source>
</evidence>
<keyword evidence="2" id="KW-1185">Reference proteome</keyword>
<dbReference type="EMBL" id="CP041036">
    <property type="protein sequence ID" value="QDE32394.1"/>
    <property type="molecule type" value="Genomic_DNA"/>
</dbReference>
<name>A0A4Y5YI67_9GAMM</name>
<dbReference type="KEGG" id="spol:FH971_16340"/>
<organism evidence="1 2">
    <name type="scientific">Shewanella polaris</name>
    <dbReference type="NCBI Taxonomy" id="2588449"/>
    <lineage>
        <taxon>Bacteria</taxon>
        <taxon>Pseudomonadati</taxon>
        <taxon>Pseudomonadota</taxon>
        <taxon>Gammaproteobacteria</taxon>
        <taxon>Alteromonadales</taxon>
        <taxon>Shewanellaceae</taxon>
        <taxon>Shewanella</taxon>
    </lineage>
</organism>
<dbReference type="NCBIfam" id="TIGR02681">
    <property type="entry name" value="phage_pRha"/>
    <property type="match status" value="1"/>
</dbReference>